<proteinExistence type="predicted"/>
<gene>
    <name evidence="2" type="ORF">N5C10_05145</name>
</gene>
<organism evidence="2 3">
    <name type="scientific">Acinetobacter johnsonii</name>
    <dbReference type="NCBI Taxonomy" id="40214"/>
    <lineage>
        <taxon>Bacteria</taxon>
        <taxon>Pseudomonadati</taxon>
        <taxon>Pseudomonadota</taxon>
        <taxon>Gammaproteobacteria</taxon>
        <taxon>Moraxellales</taxon>
        <taxon>Moraxellaceae</taxon>
        <taxon>Acinetobacter</taxon>
    </lineage>
</organism>
<sequence>MSSLLFRSLEKNMHVFGIALITLLSFIGLVALITGFIVGETFFIVIGLLLFIMAFWVWLSIKDKVSNPFKD</sequence>
<dbReference type="RefSeq" id="WP_279669819.1">
    <property type="nucleotide sequence ID" value="NZ_JAOCBE010000001.1"/>
</dbReference>
<protein>
    <submittedName>
        <fullName evidence="2">Uncharacterized protein</fullName>
    </submittedName>
</protein>
<evidence type="ECO:0000256" key="1">
    <source>
        <dbReference type="SAM" id="Phobius"/>
    </source>
</evidence>
<keyword evidence="1" id="KW-0812">Transmembrane</keyword>
<comment type="caution">
    <text evidence="2">The sequence shown here is derived from an EMBL/GenBank/DDBJ whole genome shotgun (WGS) entry which is preliminary data.</text>
</comment>
<dbReference type="Proteomes" id="UP001159915">
    <property type="component" value="Unassembled WGS sequence"/>
</dbReference>
<keyword evidence="1" id="KW-1133">Transmembrane helix</keyword>
<name>A0AA42MRV8_ACIJO</name>
<keyword evidence="1" id="KW-0472">Membrane</keyword>
<evidence type="ECO:0000313" key="2">
    <source>
        <dbReference type="EMBL" id="MDH0968670.1"/>
    </source>
</evidence>
<dbReference type="AlphaFoldDB" id="A0AA42MRV8"/>
<feature type="transmembrane region" description="Helical" evidence="1">
    <location>
        <begin position="12"/>
        <end position="36"/>
    </location>
</feature>
<dbReference type="EMBL" id="JAOCBE010000001">
    <property type="protein sequence ID" value="MDH0968670.1"/>
    <property type="molecule type" value="Genomic_DNA"/>
</dbReference>
<evidence type="ECO:0000313" key="3">
    <source>
        <dbReference type="Proteomes" id="UP001159915"/>
    </source>
</evidence>
<feature type="transmembrane region" description="Helical" evidence="1">
    <location>
        <begin position="42"/>
        <end position="61"/>
    </location>
</feature>
<reference evidence="2" key="1">
    <citation type="submission" date="2022-09" db="EMBL/GenBank/DDBJ databases">
        <title>Intensive care unit water sources are persistently colonized with multi-drug resistant bacteria and are the site of extensive horizontal gene transfer of antibiotic resistance genes.</title>
        <authorList>
            <person name="Diorio-Toth L."/>
        </authorList>
    </citation>
    <scope>NUCLEOTIDE SEQUENCE</scope>
    <source>
        <strain evidence="2">GD03920</strain>
    </source>
</reference>
<accession>A0AA42MRV8</accession>